<proteinExistence type="inferred from homology"/>
<dbReference type="PANTHER" id="PTHR33406:SF6">
    <property type="entry name" value="MEMBRANE PROTEIN YDGH-RELATED"/>
    <property type="match status" value="1"/>
</dbReference>
<keyword evidence="3" id="KW-1003">Cell membrane</keyword>
<dbReference type="GO" id="GO:0005886">
    <property type="term" value="C:plasma membrane"/>
    <property type="evidence" value="ECO:0007669"/>
    <property type="project" value="UniProtKB-SubCell"/>
</dbReference>
<keyword evidence="5 7" id="KW-1133">Transmembrane helix</keyword>
<dbReference type="AlphaFoldDB" id="X0S6N9"/>
<evidence type="ECO:0000256" key="1">
    <source>
        <dbReference type="ARBA" id="ARBA00004651"/>
    </source>
</evidence>
<feature type="transmembrane region" description="Helical" evidence="7">
    <location>
        <begin position="242"/>
        <end position="259"/>
    </location>
</feature>
<evidence type="ECO:0000256" key="3">
    <source>
        <dbReference type="ARBA" id="ARBA00022475"/>
    </source>
</evidence>
<accession>X0S6N9</accession>
<dbReference type="Pfam" id="PF03176">
    <property type="entry name" value="MMPL"/>
    <property type="match status" value="1"/>
</dbReference>
<feature type="transmembrane region" description="Helical" evidence="7">
    <location>
        <begin position="168"/>
        <end position="188"/>
    </location>
</feature>
<comment type="similarity">
    <text evidence="2">Belongs to the resistance-nodulation-cell division (RND) (TC 2.A.6) family. MmpL subfamily.</text>
</comment>
<feature type="transmembrane region" description="Helical" evidence="7">
    <location>
        <begin position="141"/>
        <end position="161"/>
    </location>
</feature>
<evidence type="ECO:0000313" key="9">
    <source>
        <dbReference type="EMBL" id="GAF70896.1"/>
    </source>
</evidence>
<reference evidence="9" key="1">
    <citation type="journal article" date="2014" name="Front. Microbiol.">
        <title>High frequency of phylogenetically diverse reductive dehalogenase-homologous genes in deep subseafloor sedimentary metagenomes.</title>
        <authorList>
            <person name="Kawai M."/>
            <person name="Futagami T."/>
            <person name="Toyoda A."/>
            <person name="Takaki Y."/>
            <person name="Nishi S."/>
            <person name="Hori S."/>
            <person name="Arai W."/>
            <person name="Tsubouchi T."/>
            <person name="Morono Y."/>
            <person name="Uchiyama I."/>
            <person name="Ito T."/>
            <person name="Fujiyama A."/>
            <person name="Inagaki F."/>
            <person name="Takami H."/>
        </authorList>
    </citation>
    <scope>NUCLEOTIDE SEQUENCE</scope>
    <source>
        <strain evidence="9">Expedition CK06-06</strain>
    </source>
</reference>
<feature type="non-terminal residue" evidence="9">
    <location>
        <position position="282"/>
    </location>
</feature>
<evidence type="ECO:0000256" key="2">
    <source>
        <dbReference type="ARBA" id="ARBA00010157"/>
    </source>
</evidence>
<keyword evidence="6 7" id="KW-0472">Membrane</keyword>
<dbReference type="InterPro" id="IPR004869">
    <property type="entry name" value="MMPL_dom"/>
</dbReference>
<comment type="subcellular location">
    <subcellularLocation>
        <location evidence="1">Cell membrane</location>
        <topology evidence="1">Multi-pass membrane protein</topology>
    </subcellularLocation>
</comment>
<dbReference type="InterPro" id="IPR050545">
    <property type="entry name" value="Mycobact_MmpL"/>
</dbReference>
<keyword evidence="4 7" id="KW-0812">Transmembrane</keyword>
<feature type="non-terminal residue" evidence="9">
    <location>
        <position position="1"/>
    </location>
</feature>
<evidence type="ECO:0000259" key="8">
    <source>
        <dbReference type="Pfam" id="PF03176"/>
    </source>
</evidence>
<organism evidence="9">
    <name type="scientific">marine sediment metagenome</name>
    <dbReference type="NCBI Taxonomy" id="412755"/>
    <lineage>
        <taxon>unclassified sequences</taxon>
        <taxon>metagenomes</taxon>
        <taxon>ecological metagenomes</taxon>
    </lineage>
</organism>
<evidence type="ECO:0000256" key="6">
    <source>
        <dbReference type="ARBA" id="ARBA00023136"/>
    </source>
</evidence>
<dbReference type="SUPFAM" id="SSF82866">
    <property type="entry name" value="Multidrug efflux transporter AcrB transmembrane domain"/>
    <property type="match status" value="1"/>
</dbReference>
<dbReference type="Gene3D" id="1.20.1640.10">
    <property type="entry name" value="Multidrug efflux transporter AcrB transmembrane domain"/>
    <property type="match status" value="1"/>
</dbReference>
<sequence length="282" mass="31127">YLAQNEVVGKSSSAVDALKKASYELRYAAPPSDATETEKEEFRNSNRSNFAVPDSASAVGQVFTQLEGMKKKDSLFHLVTRDYQGANIWVQLKSGDNKDMESVVVDVHAYVQANRPPAELNVNWAGLTYLNVVWQDKMVKGMMSSLISSFVVVLIMMVVLFRSPLYGILAMIPLTVTISFIYGLIGIVGKDYDMPVAILSALTLGLSVDFAIHFLERAREERKKTGTWKNAGKQMFKEPAMAISRNAITIAVGFTPLLVAPLVPYRTVGFFLATIMAVSWLA</sequence>
<evidence type="ECO:0000256" key="4">
    <source>
        <dbReference type="ARBA" id="ARBA00022692"/>
    </source>
</evidence>
<name>X0S6N9_9ZZZZ</name>
<comment type="caution">
    <text evidence="9">The sequence shown here is derived from an EMBL/GenBank/DDBJ whole genome shotgun (WGS) entry which is preliminary data.</text>
</comment>
<gene>
    <name evidence="9" type="ORF">S01H1_02734</name>
</gene>
<evidence type="ECO:0000256" key="5">
    <source>
        <dbReference type="ARBA" id="ARBA00022989"/>
    </source>
</evidence>
<feature type="domain" description="Membrane transport protein MMPL" evidence="8">
    <location>
        <begin position="54"/>
        <end position="282"/>
    </location>
</feature>
<evidence type="ECO:0000256" key="7">
    <source>
        <dbReference type="SAM" id="Phobius"/>
    </source>
</evidence>
<dbReference type="EMBL" id="BARS01001369">
    <property type="protein sequence ID" value="GAF70896.1"/>
    <property type="molecule type" value="Genomic_DNA"/>
</dbReference>
<feature type="transmembrane region" description="Helical" evidence="7">
    <location>
        <begin position="194"/>
        <end position="215"/>
    </location>
</feature>
<dbReference type="PANTHER" id="PTHR33406">
    <property type="entry name" value="MEMBRANE PROTEIN MJ1562-RELATED"/>
    <property type="match status" value="1"/>
</dbReference>
<protein>
    <recommendedName>
        <fullName evidence="8">Membrane transport protein MMPL domain-containing protein</fullName>
    </recommendedName>
</protein>